<accession>A0ABR0NQN7</accession>
<dbReference type="Proteomes" id="UP001358586">
    <property type="component" value="Chromosome 9"/>
</dbReference>
<reference evidence="1 2" key="1">
    <citation type="submission" date="2023-03" db="EMBL/GenBank/DDBJ databases">
        <title>WGS of Gossypium arboreum.</title>
        <authorList>
            <person name="Yu D."/>
        </authorList>
    </citation>
    <scope>NUCLEOTIDE SEQUENCE [LARGE SCALE GENOMIC DNA]</scope>
    <source>
        <tissue evidence="1">Leaf</tissue>
    </source>
</reference>
<comment type="caution">
    <text evidence="1">The sequence shown here is derived from an EMBL/GenBank/DDBJ whole genome shotgun (WGS) entry which is preliminary data.</text>
</comment>
<gene>
    <name evidence="1" type="ORF">PVK06_031286</name>
</gene>
<name>A0ABR0NQN7_GOSAR</name>
<organism evidence="1 2">
    <name type="scientific">Gossypium arboreum</name>
    <name type="common">Tree cotton</name>
    <name type="synonym">Gossypium nanking</name>
    <dbReference type="NCBI Taxonomy" id="29729"/>
    <lineage>
        <taxon>Eukaryota</taxon>
        <taxon>Viridiplantae</taxon>
        <taxon>Streptophyta</taxon>
        <taxon>Embryophyta</taxon>
        <taxon>Tracheophyta</taxon>
        <taxon>Spermatophyta</taxon>
        <taxon>Magnoliopsida</taxon>
        <taxon>eudicotyledons</taxon>
        <taxon>Gunneridae</taxon>
        <taxon>Pentapetalae</taxon>
        <taxon>rosids</taxon>
        <taxon>malvids</taxon>
        <taxon>Malvales</taxon>
        <taxon>Malvaceae</taxon>
        <taxon>Malvoideae</taxon>
        <taxon>Gossypium</taxon>
    </lineage>
</organism>
<proteinExistence type="predicted"/>
<protein>
    <submittedName>
        <fullName evidence="1">Uncharacterized protein</fullName>
    </submittedName>
</protein>
<evidence type="ECO:0000313" key="2">
    <source>
        <dbReference type="Proteomes" id="UP001358586"/>
    </source>
</evidence>
<evidence type="ECO:0000313" key="1">
    <source>
        <dbReference type="EMBL" id="KAK5803638.1"/>
    </source>
</evidence>
<dbReference type="EMBL" id="JARKNE010000009">
    <property type="protein sequence ID" value="KAK5803638.1"/>
    <property type="molecule type" value="Genomic_DNA"/>
</dbReference>
<keyword evidence="2" id="KW-1185">Reference proteome</keyword>
<sequence length="57" mass="6394">MGTYIEEIKIKEGANIVAYMIAKERISLPEDSFLVEELPVATEAFFARDLSGLTPYI</sequence>